<dbReference type="AlphaFoldDB" id="A0A317SMH2"/>
<feature type="region of interest" description="Disordered" evidence="1">
    <location>
        <begin position="1"/>
        <end position="24"/>
    </location>
</feature>
<organism evidence="2 3">
    <name type="scientific">Tuber magnatum</name>
    <name type="common">white Piedmont truffle</name>
    <dbReference type="NCBI Taxonomy" id="42249"/>
    <lineage>
        <taxon>Eukaryota</taxon>
        <taxon>Fungi</taxon>
        <taxon>Dikarya</taxon>
        <taxon>Ascomycota</taxon>
        <taxon>Pezizomycotina</taxon>
        <taxon>Pezizomycetes</taxon>
        <taxon>Pezizales</taxon>
        <taxon>Tuberaceae</taxon>
        <taxon>Tuber</taxon>
    </lineage>
</organism>
<reference evidence="2 3" key="1">
    <citation type="submission" date="2018-03" db="EMBL/GenBank/DDBJ databases">
        <title>Genomes of Pezizomycetes fungi and the evolution of truffles.</title>
        <authorList>
            <person name="Murat C."/>
            <person name="Payen T."/>
            <person name="Noel B."/>
            <person name="Kuo A."/>
            <person name="Martin F.M."/>
        </authorList>
    </citation>
    <scope>NUCLEOTIDE SEQUENCE [LARGE SCALE GENOMIC DNA]</scope>
    <source>
        <strain evidence="2">091103-1</strain>
    </source>
</reference>
<dbReference type="Proteomes" id="UP000246991">
    <property type="component" value="Unassembled WGS sequence"/>
</dbReference>
<evidence type="ECO:0000313" key="3">
    <source>
        <dbReference type="Proteomes" id="UP000246991"/>
    </source>
</evidence>
<comment type="caution">
    <text evidence="2">The sequence shown here is derived from an EMBL/GenBank/DDBJ whole genome shotgun (WGS) entry which is preliminary data.</text>
</comment>
<evidence type="ECO:0000313" key="2">
    <source>
        <dbReference type="EMBL" id="PWW75508.1"/>
    </source>
</evidence>
<evidence type="ECO:0000256" key="1">
    <source>
        <dbReference type="SAM" id="MobiDB-lite"/>
    </source>
</evidence>
<dbReference type="OrthoDB" id="5153521at2759"/>
<sequence length="188" mass="21475">MASDLPVGDLTADLRGPAVERQRGKERRIKYRNVNMALLGQPKDPYWPGEPKPGAVWNDRNKFRMPRQDFGNCHCHRCRSWCAREQNKKKANEKLHWDDEICTARQYLLSPSAEEREYLWDDSSSDSGSIEGVAYSLDRPGPSAGTDTLSYAVTEAVKKFENKELATLIKNEYEIVDSSDSDEDFELV</sequence>
<accession>A0A317SMH2</accession>
<proteinExistence type="predicted"/>
<keyword evidence="3" id="KW-1185">Reference proteome</keyword>
<dbReference type="EMBL" id="PYWC01000045">
    <property type="protein sequence ID" value="PWW75508.1"/>
    <property type="molecule type" value="Genomic_DNA"/>
</dbReference>
<name>A0A317SMH2_9PEZI</name>
<protein>
    <submittedName>
        <fullName evidence="2">Uncharacterized protein</fullName>
    </submittedName>
</protein>
<gene>
    <name evidence="2" type="ORF">C7212DRAFT_352385</name>
</gene>